<dbReference type="OrthoDB" id="7031761at2"/>
<accession>A0A5E7CB10</accession>
<proteinExistence type="predicted"/>
<dbReference type="Proteomes" id="UP000337909">
    <property type="component" value="Unassembled WGS sequence"/>
</dbReference>
<dbReference type="EMBL" id="CABVHQ010000016">
    <property type="protein sequence ID" value="VVN92831.1"/>
    <property type="molecule type" value="Genomic_DNA"/>
</dbReference>
<name>A0A5E7CB10_PSEFL</name>
<gene>
    <name evidence="1" type="ORF">PS691_02003</name>
</gene>
<evidence type="ECO:0008006" key="3">
    <source>
        <dbReference type="Google" id="ProtNLM"/>
    </source>
</evidence>
<protein>
    <recommendedName>
        <fullName evidence="3">ANTAR domain-containing protein</fullName>
    </recommendedName>
</protein>
<organism evidence="1 2">
    <name type="scientific">Pseudomonas fluorescens</name>
    <dbReference type="NCBI Taxonomy" id="294"/>
    <lineage>
        <taxon>Bacteria</taxon>
        <taxon>Pseudomonadati</taxon>
        <taxon>Pseudomonadota</taxon>
        <taxon>Gammaproteobacteria</taxon>
        <taxon>Pseudomonadales</taxon>
        <taxon>Pseudomonadaceae</taxon>
        <taxon>Pseudomonas</taxon>
    </lineage>
</organism>
<reference evidence="1 2" key="1">
    <citation type="submission" date="2019-09" db="EMBL/GenBank/DDBJ databases">
        <authorList>
            <person name="Chandra G."/>
            <person name="Truman W A."/>
        </authorList>
    </citation>
    <scope>NUCLEOTIDE SEQUENCE [LARGE SCALE GENOMIC DNA]</scope>
    <source>
        <strain evidence="1">PS691</strain>
    </source>
</reference>
<evidence type="ECO:0000313" key="1">
    <source>
        <dbReference type="EMBL" id="VVN92831.1"/>
    </source>
</evidence>
<evidence type="ECO:0000313" key="2">
    <source>
        <dbReference type="Proteomes" id="UP000337909"/>
    </source>
</evidence>
<sequence>MQAQHQSSSDPKATTLAAESMQAARHLMAIRIVGTALFDYKVQKTPDARIRLESLVTMAQAQGDLTDVEALVVAQALAIPTKSIQQLQGRNHV</sequence>
<dbReference type="AlphaFoldDB" id="A0A5E7CB10"/>
<dbReference type="RefSeq" id="WP_150642025.1">
    <property type="nucleotide sequence ID" value="NZ_CABVHQ010000016.1"/>
</dbReference>